<evidence type="ECO:0000313" key="2">
    <source>
        <dbReference type="EMBL" id="EEF23438.1"/>
    </source>
</evidence>
<evidence type="ECO:0000256" key="1">
    <source>
        <dbReference type="SAM" id="MobiDB-lite"/>
    </source>
</evidence>
<feature type="non-terminal residue" evidence="2">
    <location>
        <position position="1"/>
    </location>
</feature>
<feature type="region of interest" description="Disordered" evidence="1">
    <location>
        <begin position="22"/>
        <end position="89"/>
    </location>
</feature>
<feature type="compositionally biased region" description="Basic and acidic residues" evidence="1">
    <location>
        <begin position="57"/>
        <end position="69"/>
    </location>
</feature>
<proteinExistence type="predicted"/>
<dbReference type="AlphaFoldDB" id="B9TL26"/>
<organism evidence="2 3">
    <name type="scientific">Ricinus communis</name>
    <name type="common">Castor bean</name>
    <dbReference type="NCBI Taxonomy" id="3988"/>
    <lineage>
        <taxon>Eukaryota</taxon>
        <taxon>Viridiplantae</taxon>
        <taxon>Streptophyta</taxon>
        <taxon>Embryophyta</taxon>
        <taxon>Tracheophyta</taxon>
        <taxon>Spermatophyta</taxon>
        <taxon>Magnoliopsida</taxon>
        <taxon>eudicotyledons</taxon>
        <taxon>Gunneridae</taxon>
        <taxon>Pentapetalae</taxon>
        <taxon>rosids</taxon>
        <taxon>fabids</taxon>
        <taxon>Malpighiales</taxon>
        <taxon>Euphorbiaceae</taxon>
        <taxon>Acalyphoideae</taxon>
        <taxon>Acalypheae</taxon>
        <taxon>Ricinus</taxon>
    </lineage>
</organism>
<name>B9TL26_RICCO</name>
<sequence>CIHSPASEAQLAVATDIAPDPECSVAGRRRKSSVAGNVNAVRFRRQSGQSQTGARDTGIEQRADDDSRGRQSVAWLRARHANRPHTRRG</sequence>
<dbReference type="EMBL" id="EQ986073">
    <property type="protein sequence ID" value="EEF23438.1"/>
    <property type="molecule type" value="Genomic_DNA"/>
</dbReference>
<evidence type="ECO:0000313" key="3">
    <source>
        <dbReference type="Proteomes" id="UP000008311"/>
    </source>
</evidence>
<accession>B9TL26</accession>
<keyword evidence="3" id="KW-1185">Reference proteome</keyword>
<dbReference type="InParanoid" id="B9TL26"/>
<protein>
    <submittedName>
        <fullName evidence="2">Uncharacterized protein</fullName>
    </submittedName>
</protein>
<dbReference type="Proteomes" id="UP000008311">
    <property type="component" value="Unassembled WGS sequence"/>
</dbReference>
<gene>
    <name evidence="2" type="ORF">RCOM_2143200</name>
</gene>
<feature type="compositionally biased region" description="Basic residues" evidence="1">
    <location>
        <begin position="77"/>
        <end position="89"/>
    </location>
</feature>
<reference evidence="3" key="1">
    <citation type="journal article" date="2010" name="Nat. Biotechnol.">
        <title>Draft genome sequence of the oilseed species Ricinus communis.</title>
        <authorList>
            <person name="Chan A.P."/>
            <person name="Crabtree J."/>
            <person name="Zhao Q."/>
            <person name="Lorenzi H."/>
            <person name="Orvis J."/>
            <person name="Puiu D."/>
            <person name="Melake-Berhan A."/>
            <person name="Jones K.M."/>
            <person name="Redman J."/>
            <person name="Chen G."/>
            <person name="Cahoon E.B."/>
            <person name="Gedil M."/>
            <person name="Stanke M."/>
            <person name="Haas B.J."/>
            <person name="Wortman J.R."/>
            <person name="Fraser-Liggett C.M."/>
            <person name="Ravel J."/>
            <person name="Rabinowicz P.D."/>
        </authorList>
    </citation>
    <scope>NUCLEOTIDE SEQUENCE [LARGE SCALE GENOMIC DNA]</scope>
    <source>
        <strain evidence="3">cv. Hale</strain>
    </source>
</reference>